<dbReference type="Ensembl" id="ENSCSAVT00000015907.1">
    <property type="protein sequence ID" value="ENSCSAVP00000015728.1"/>
    <property type="gene ID" value="ENSCSAVG00000009236.1"/>
</dbReference>
<dbReference type="AlphaFoldDB" id="H2ZDR2"/>
<proteinExistence type="predicted"/>
<feature type="chain" id="PRO_5003579158" description="Glucagon / GIP / secretin / VIP family domain-containing protein" evidence="1">
    <location>
        <begin position="27"/>
        <end position="183"/>
    </location>
</feature>
<evidence type="ECO:0000313" key="3">
    <source>
        <dbReference type="Proteomes" id="UP000007875"/>
    </source>
</evidence>
<name>H2ZDR2_CIOSA</name>
<dbReference type="Proteomes" id="UP000007875">
    <property type="component" value="Unassembled WGS sequence"/>
</dbReference>
<evidence type="ECO:0000313" key="2">
    <source>
        <dbReference type="Ensembl" id="ENSCSAVP00000015728.1"/>
    </source>
</evidence>
<reference evidence="3" key="1">
    <citation type="submission" date="2003-08" db="EMBL/GenBank/DDBJ databases">
        <authorList>
            <person name="Birren B."/>
            <person name="Nusbaum C."/>
            <person name="Abebe A."/>
            <person name="Abouelleil A."/>
            <person name="Adekoya E."/>
            <person name="Ait-zahra M."/>
            <person name="Allen N."/>
            <person name="Allen T."/>
            <person name="An P."/>
            <person name="Anderson M."/>
            <person name="Anderson S."/>
            <person name="Arachchi H."/>
            <person name="Armbruster J."/>
            <person name="Bachantsang P."/>
            <person name="Baldwin J."/>
            <person name="Barry A."/>
            <person name="Bayul T."/>
            <person name="Blitshsteyn B."/>
            <person name="Bloom T."/>
            <person name="Blye J."/>
            <person name="Boguslavskiy L."/>
            <person name="Borowsky M."/>
            <person name="Boukhgalter B."/>
            <person name="Brunache A."/>
            <person name="Butler J."/>
            <person name="Calixte N."/>
            <person name="Calvo S."/>
            <person name="Camarata J."/>
            <person name="Campo K."/>
            <person name="Chang J."/>
            <person name="Cheshatsang Y."/>
            <person name="Citroen M."/>
            <person name="Collymore A."/>
            <person name="Considine T."/>
            <person name="Cook A."/>
            <person name="Cooke P."/>
            <person name="Corum B."/>
            <person name="Cuomo C."/>
            <person name="David R."/>
            <person name="Dawoe T."/>
            <person name="Degray S."/>
            <person name="Dodge S."/>
            <person name="Dooley K."/>
            <person name="Dorje P."/>
            <person name="Dorjee K."/>
            <person name="Dorris L."/>
            <person name="Duffey N."/>
            <person name="Dupes A."/>
            <person name="Elkins T."/>
            <person name="Engels R."/>
            <person name="Erickson J."/>
            <person name="Farina A."/>
            <person name="Faro S."/>
            <person name="Ferreira P."/>
            <person name="Fischer H."/>
            <person name="Fitzgerald M."/>
            <person name="Foley K."/>
            <person name="Gage D."/>
            <person name="Galagan J."/>
            <person name="Gearin G."/>
            <person name="Gnerre S."/>
            <person name="Gnirke A."/>
            <person name="Goyette A."/>
            <person name="Graham J."/>
            <person name="Grandbois E."/>
            <person name="Gyaltsen K."/>
            <person name="Hafez N."/>
            <person name="Hagopian D."/>
            <person name="Hagos B."/>
            <person name="Hall J."/>
            <person name="Hatcher B."/>
            <person name="Heller A."/>
            <person name="Higgins H."/>
            <person name="Honan T."/>
            <person name="Horn A."/>
            <person name="Houde N."/>
            <person name="Hughes L."/>
            <person name="Hulme W."/>
            <person name="Husby E."/>
            <person name="Iliev I."/>
            <person name="Jaffe D."/>
            <person name="Jones C."/>
            <person name="Kamal M."/>
            <person name="Kamat A."/>
            <person name="Kamvysselis M."/>
            <person name="Karlsson E."/>
            <person name="Kells C."/>
            <person name="Kieu A."/>
            <person name="Kisner P."/>
            <person name="Kodira C."/>
            <person name="Kulbokas E."/>
            <person name="Labutti K."/>
            <person name="Lama D."/>
            <person name="Landers T."/>
            <person name="Leger J."/>
            <person name="Levine S."/>
            <person name="Lewis D."/>
            <person name="Lewis T."/>
            <person name="Lindblad-toh K."/>
            <person name="Liu X."/>
            <person name="Lokyitsang T."/>
            <person name="Lokyitsang Y."/>
            <person name="Lucien O."/>
            <person name="Lui A."/>
            <person name="Ma L.J."/>
            <person name="Mabbitt R."/>
            <person name="Macdonald J."/>
            <person name="Maclean C."/>
            <person name="Major J."/>
            <person name="Manning J."/>
            <person name="Marabella R."/>
            <person name="Maru K."/>
            <person name="Matthews C."/>
            <person name="Mauceli E."/>
            <person name="Mccarthy M."/>
            <person name="Mcdonough S."/>
            <person name="Mcghee T."/>
            <person name="Meldrim J."/>
            <person name="Meneus L."/>
            <person name="Mesirov J."/>
            <person name="Mihalev A."/>
            <person name="Mihova T."/>
            <person name="Mikkelsen T."/>
            <person name="Mlenga V."/>
            <person name="Moru K."/>
            <person name="Mozes J."/>
            <person name="Mulrain L."/>
            <person name="Munson G."/>
            <person name="Naylor J."/>
            <person name="Newes C."/>
            <person name="Nguyen C."/>
            <person name="Nguyen N."/>
            <person name="Nguyen T."/>
            <person name="Nicol R."/>
            <person name="Nielsen C."/>
            <person name="Nizzari M."/>
            <person name="Norbu C."/>
            <person name="Norbu N."/>
            <person name="O'donnell P."/>
            <person name="Okoawo O."/>
            <person name="O'leary S."/>
            <person name="Omotosho B."/>
            <person name="O'neill K."/>
            <person name="Osman S."/>
            <person name="Parker S."/>
            <person name="Perrin D."/>
            <person name="Phunkhang P."/>
            <person name="Piqani B."/>
            <person name="Purcell S."/>
            <person name="Rachupka T."/>
            <person name="Ramasamy U."/>
            <person name="Rameau R."/>
            <person name="Ray V."/>
            <person name="Raymond C."/>
            <person name="Retta R."/>
            <person name="Richardson S."/>
            <person name="Rise C."/>
            <person name="Rodriguez J."/>
            <person name="Rogers J."/>
            <person name="Rogov P."/>
            <person name="Rutman M."/>
            <person name="Schupbach R."/>
            <person name="Seaman C."/>
            <person name="Settipalli S."/>
            <person name="Sharpe T."/>
            <person name="Sheridan J."/>
            <person name="Sherpa N."/>
            <person name="Shi J."/>
            <person name="Smirnov S."/>
            <person name="Smith C."/>
            <person name="Sougnez C."/>
            <person name="Spencer B."/>
            <person name="Stalker J."/>
            <person name="Stange-thomann N."/>
            <person name="Stavropoulos S."/>
            <person name="Stetson K."/>
            <person name="Stone C."/>
            <person name="Stone S."/>
            <person name="Stubbs M."/>
            <person name="Talamas J."/>
            <person name="Tchuinga P."/>
            <person name="Tenzing P."/>
            <person name="Tesfaye S."/>
            <person name="Theodore J."/>
            <person name="Thoulutsang Y."/>
            <person name="Topham K."/>
            <person name="Towey S."/>
            <person name="Tsamla T."/>
            <person name="Tsomo N."/>
            <person name="Vallee D."/>
            <person name="Vassiliev H."/>
            <person name="Venkataraman V."/>
            <person name="Vinson J."/>
            <person name="Vo A."/>
            <person name="Wade C."/>
            <person name="Wang S."/>
            <person name="Wangchuk T."/>
            <person name="Wangdi T."/>
            <person name="Whittaker C."/>
            <person name="Wilkinson J."/>
            <person name="Wu Y."/>
            <person name="Wyman D."/>
            <person name="Yadav S."/>
            <person name="Yang S."/>
            <person name="Yang X."/>
            <person name="Yeager S."/>
            <person name="Yee E."/>
            <person name="Young G."/>
            <person name="Zainoun J."/>
            <person name="Zembeck L."/>
            <person name="Zimmer A."/>
            <person name="Zody M."/>
            <person name="Lander E."/>
        </authorList>
    </citation>
    <scope>NUCLEOTIDE SEQUENCE [LARGE SCALE GENOMIC DNA]</scope>
</reference>
<evidence type="ECO:0008006" key="4">
    <source>
        <dbReference type="Google" id="ProtNLM"/>
    </source>
</evidence>
<keyword evidence="1" id="KW-0732">Signal</keyword>
<sequence length="183" mass="20922">MLIANYLSCSLLISFIVVCQLHMGKSETSIARDPTFPYENLDLDVFGSPGFGGNYGADRPKQFYQHTNLVKPRDGAVEKRYVEGDLLNAMGKYNRYRLNQEKNAWLRNIINASYGKRAATQTPEVNDADSLPEPLSSTFDRDFAKLSARFRNYIQWKQLQDYLNQYEPSVSRKTETLQPSFSG</sequence>
<organism evidence="2 3">
    <name type="scientific">Ciona savignyi</name>
    <name type="common">Pacific transparent sea squirt</name>
    <dbReference type="NCBI Taxonomy" id="51511"/>
    <lineage>
        <taxon>Eukaryota</taxon>
        <taxon>Metazoa</taxon>
        <taxon>Chordata</taxon>
        <taxon>Tunicata</taxon>
        <taxon>Ascidiacea</taxon>
        <taxon>Phlebobranchia</taxon>
        <taxon>Cionidae</taxon>
        <taxon>Ciona</taxon>
    </lineage>
</organism>
<reference evidence="2" key="3">
    <citation type="submission" date="2025-09" db="UniProtKB">
        <authorList>
            <consortium name="Ensembl"/>
        </authorList>
    </citation>
    <scope>IDENTIFICATION</scope>
</reference>
<evidence type="ECO:0000256" key="1">
    <source>
        <dbReference type="SAM" id="SignalP"/>
    </source>
</evidence>
<dbReference type="HOGENOM" id="CLU_1474681_0_0_1"/>
<reference evidence="2" key="2">
    <citation type="submission" date="2025-08" db="UniProtKB">
        <authorList>
            <consortium name="Ensembl"/>
        </authorList>
    </citation>
    <scope>IDENTIFICATION</scope>
</reference>
<accession>H2ZDR2</accession>
<feature type="signal peptide" evidence="1">
    <location>
        <begin position="1"/>
        <end position="26"/>
    </location>
</feature>
<protein>
    <recommendedName>
        <fullName evidence="4">Glucagon / GIP / secretin / VIP family domain-containing protein</fullName>
    </recommendedName>
</protein>
<dbReference type="InParanoid" id="H2ZDR2"/>
<keyword evidence="3" id="KW-1185">Reference proteome</keyword>